<dbReference type="RefSeq" id="WP_118418633.1">
    <property type="nucleotide sequence ID" value="NZ_JAQDLI010000004.1"/>
</dbReference>
<name>A0A395W3H3_BACOV</name>
<keyword evidence="1" id="KW-1133">Transmembrane helix</keyword>
<feature type="domain" description="FecR protein" evidence="2">
    <location>
        <begin position="126"/>
        <end position="210"/>
    </location>
</feature>
<sequence>MESMTSDLIIGFLKGSLNEKEINQFYDWVNETPENKQIFFEAKMVYDACLSKGSNIDMDKSWQRLLEKKQKQAPRKIYTLFRKVQAYAAVAVIAVAFTSVLFWLLGDASSVPVARYVGGDGIVADKVVLPDGTEISMGSQTNFRYDPQYGKEKRVVYLEGEAFFNVAKQKDKPFIVVVNGQEIEALGTKFNVDAYPSDSVVTTTLLEGSIRLVSEKVNTSTILTPNQQYIYHKNKGSYKVAQVDAALYTSWISGYYYFHEENLEGILARLGNIYGVSFRIQSDKLKERRFTGTFYRGQNIKDILDIINISIPIRYSINNRQVIIN</sequence>
<keyword evidence="1" id="KW-0472">Membrane</keyword>
<feature type="domain" description="Protein FecR C-terminal" evidence="3">
    <location>
        <begin position="255"/>
        <end position="324"/>
    </location>
</feature>
<dbReference type="Gene3D" id="2.60.120.1440">
    <property type="match status" value="1"/>
</dbReference>
<dbReference type="Gene3D" id="3.55.50.30">
    <property type="match status" value="1"/>
</dbReference>
<gene>
    <name evidence="4" type="ORF">DWX70_09370</name>
</gene>
<evidence type="ECO:0000313" key="4">
    <source>
        <dbReference type="EMBL" id="RGS84573.1"/>
    </source>
</evidence>
<dbReference type="Proteomes" id="UP000266492">
    <property type="component" value="Unassembled WGS sequence"/>
</dbReference>
<feature type="transmembrane region" description="Helical" evidence="1">
    <location>
        <begin position="84"/>
        <end position="105"/>
    </location>
</feature>
<dbReference type="PIRSF" id="PIRSF018266">
    <property type="entry name" value="FecR"/>
    <property type="match status" value="1"/>
</dbReference>
<reference evidence="4 5" key="1">
    <citation type="submission" date="2018-08" db="EMBL/GenBank/DDBJ databases">
        <title>A genome reference for cultivated species of the human gut microbiota.</title>
        <authorList>
            <person name="Zou Y."/>
            <person name="Xue W."/>
            <person name="Luo G."/>
        </authorList>
    </citation>
    <scope>NUCLEOTIDE SEQUENCE [LARGE SCALE GENOMIC DNA]</scope>
    <source>
        <strain evidence="4 5">AF20-9LB</strain>
    </source>
</reference>
<comment type="caution">
    <text evidence="4">The sequence shown here is derived from an EMBL/GenBank/DDBJ whole genome shotgun (WGS) entry which is preliminary data.</text>
</comment>
<evidence type="ECO:0000259" key="2">
    <source>
        <dbReference type="Pfam" id="PF04773"/>
    </source>
</evidence>
<proteinExistence type="predicted"/>
<keyword evidence="1" id="KW-0812">Transmembrane</keyword>
<accession>A0A395W3H3</accession>
<evidence type="ECO:0000313" key="5">
    <source>
        <dbReference type="Proteomes" id="UP000266492"/>
    </source>
</evidence>
<dbReference type="EMBL" id="QRVZ01000006">
    <property type="protein sequence ID" value="RGS84573.1"/>
    <property type="molecule type" value="Genomic_DNA"/>
</dbReference>
<dbReference type="GO" id="GO:0016989">
    <property type="term" value="F:sigma factor antagonist activity"/>
    <property type="evidence" value="ECO:0007669"/>
    <property type="project" value="TreeGrafter"/>
</dbReference>
<dbReference type="InterPro" id="IPR012373">
    <property type="entry name" value="Ferrdict_sens_TM"/>
</dbReference>
<protein>
    <submittedName>
        <fullName evidence="4">FecR family protein</fullName>
    </submittedName>
</protein>
<evidence type="ECO:0000256" key="1">
    <source>
        <dbReference type="SAM" id="Phobius"/>
    </source>
</evidence>
<dbReference type="InterPro" id="IPR032508">
    <property type="entry name" value="FecR_C"/>
</dbReference>
<dbReference type="InterPro" id="IPR006860">
    <property type="entry name" value="FecR"/>
</dbReference>
<dbReference type="PANTHER" id="PTHR30273">
    <property type="entry name" value="PERIPLASMIC SIGNAL SENSOR AND SIGMA FACTOR ACTIVATOR FECR-RELATED"/>
    <property type="match status" value="1"/>
</dbReference>
<dbReference type="Pfam" id="PF16344">
    <property type="entry name" value="FecR_C"/>
    <property type="match status" value="1"/>
</dbReference>
<organism evidence="4 5">
    <name type="scientific">Bacteroides ovatus</name>
    <dbReference type="NCBI Taxonomy" id="28116"/>
    <lineage>
        <taxon>Bacteria</taxon>
        <taxon>Pseudomonadati</taxon>
        <taxon>Bacteroidota</taxon>
        <taxon>Bacteroidia</taxon>
        <taxon>Bacteroidales</taxon>
        <taxon>Bacteroidaceae</taxon>
        <taxon>Bacteroides</taxon>
    </lineage>
</organism>
<dbReference type="AlphaFoldDB" id="A0A395W3H3"/>
<dbReference type="PANTHER" id="PTHR30273:SF2">
    <property type="entry name" value="PROTEIN FECR"/>
    <property type="match status" value="1"/>
</dbReference>
<dbReference type="Pfam" id="PF04773">
    <property type="entry name" value="FecR"/>
    <property type="match status" value="1"/>
</dbReference>
<evidence type="ECO:0000259" key="3">
    <source>
        <dbReference type="Pfam" id="PF16344"/>
    </source>
</evidence>